<reference evidence="1 2" key="1">
    <citation type="submission" date="2022-01" db="EMBL/GenBank/DDBJ databases">
        <authorList>
            <person name="Xiong W."/>
            <person name="Schranz E."/>
        </authorList>
    </citation>
    <scope>NUCLEOTIDE SEQUENCE [LARGE SCALE GENOMIC DNA]</scope>
</reference>
<name>A0AAU9LSR8_9ASTR</name>
<gene>
    <name evidence="1" type="ORF">LVIROSA_LOCUS6538</name>
</gene>
<protein>
    <submittedName>
        <fullName evidence="1">Uncharacterized protein</fullName>
    </submittedName>
</protein>
<organism evidence="1 2">
    <name type="scientific">Lactuca virosa</name>
    <dbReference type="NCBI Taxonomy" id="75947"/>
    <lineage>
        <taxon>Eukaryota</taxon>
        <taxon>Viridiplantae</taxon>
        <taxon>Streptophyta</taxon>
        <taxon>Embryophyta</taxon>
        <taxon>Tracheophyta</taxon>
        <taxon>Spermatophyta</taxon>
        <taxon>Magnoliopsida</taxon>
        <taxon>eudicotyledons</taxon>
        <taxon>Gunneridae</taxon>
        <taxon>Pentapetalae</taxon>
        <taxon>asterids</taxon>
        <taxon>campanulids</taxon>
        <taxon>Asterales</taxon>
        <taxon>Asteraceae</taxon>
        <taxon>Cichorioideae</taxon>
        <taxon>Cichorieae</taxon>
        <taxon>Lactucinae</taxon>
        <taxon>Lactuca</taxon>
    </lineage>
</organism>
<dbReference type="AlphaFoldDB" id="A0AAU9LSR8"/>
<evidence type="ECO:0000313" key="1">
    <source>
        <dbReference type="EMBL" id="CAH1418973.1"/>
    </source>
</evidence>
<accession>A0AAU9LSR8</accession>
<keyword evidence="2" id="KW-1185">Reference proteome</keyword>
<comment type="caution">
    <text evidence="1">The sequence shown here is derived from an EMBL/GenBank/DDBJ whole genome shotgun (WGS) entry which is preliminary data.</text>
</comment>
<dbReference type="EMBL" id="CAKMRJ010000190">
    <property type="protein sequence ID" value="CAH1418973.1"/>
    <property type="molecule type" value="Genomic_DNA"/>
</dbReference>
<sequence>MSKDIALDPYECCLFRKQRIISINSTRKNHFKLLSHVHFDVCGPIEVESLGGSRYSVTYIDDASRKLNTRTSSGIYSLEVLPEELIKSS</sequence>
<evidence type="ECO:0000313" key="2">
    <source>
        <dbReference type="Proteomes" id="UP001157418"/>
    </source>
</evidence>
<proteinExistence type="predicted"/>
<dbReference type="Proteomes" id="UP001157418">
    <property type="component" value="Unassembled WGS sequence"/>
</dbReference>